<protein>
    <submittedName>
        <fullName evidence="2">Uncharacterized protein</fullName>
    </submittedName>
</protein>
<dbReference type="Proteomes" id="UP000014962">
    <property type="component" value="Unassembled WGS sequence"/>
</dbReference>
<dbReference type="PATRIC" id="fig|641526.4.peg.3674"/>
<keyword evidence="1" id="KW-0812">Transmembrane</keyword>
<sequence length="287" mass="33496">MVSLEEQNNYLSNAVKNEKLLAFYSMLQFSKFDYSKDNLSEIDDIYYKIINSVIKSNKQNFKDSYKVISKRVPSESTPFIHNDLQIFSIILAVFIFDEDRSWIKMVIGKRSKSLITTTFENILNDNYHSNSNIQEIITVFLYLTNKEKLTNEILESAYKAILNNPSLFENKNDFHIIIALKAFESILSLIKEFPNKEEHNFLKYFEIRFKKRIKAFSTFVYSIGLLLGVYYLYQLVLLNKDVKDFLDNLNAVLGILGYLAISGGLFAAFKNKFELLILKLFGYNKKD</sequence>
<gene>
    <name evidence="2" type="ORF">ADIWIN_3702</name>
</gene>
<dbReference type="OrthoDB" id="883901at2"/>
<evidence type="ECO:0000313" key="3">
    <source>
        <dbReference type="Proteomes" id="UP000014962"/>
    </source>
</evidence>
<keyword evidence="1" id="KW-0472">Membrane</keyword>
<reference evidence="2 3" key="1">
    <citation type="journal article" date="2013" name="Genome Announc.">
        <title>Draft Genome Sequence of Winogradskyella psychrotolerans RS-3T, Isolated from the Marine Transect of Kongsfjorden, Ny-Alesund, Svalbard, Arctic Ocean.</title>
        <authorList>
            <person name="Kumar Pinnaka A."/>
            <person name="Ara S."/>
            <person name="Singh A."/>
            <person name="Shivaji S."/>
        </authorList>
    </citation>
    <scope>NUCLEOTIDE SEQUENCE [LARGE SCALE GENOMIC DNA]</scope>
    <source>
        <strain evidence="2 3">RS-3</strain>
    </source>
</reference>
<name>S7VK95_9FLAO</name>
<proteinExistence type="predicted"/>
<keyword evidence="3" id="KW-1185">Reference proteome</keyword>
<organism evidence="2 3">
    <name type="scientific">Winogradskyella psychrotolerans RS-3</name>
    <dbReference type="NCBI Taxonomy" id="641526"/>
    <lineage>
        <taxon>Bacteria</taxon>
        <taxon>Pseudomonadati</taxon>
        <taxon>Bacteroidota</taxon>
        <taxon>Flavobacteriia</taxon>
        <taxon>Flavobacteriales</taxon>
        <taxon>Flavobacteriaceae</taxon>
        <taxon>Winogradskyella</taxon>
    </lineage>
</organism>
<dbReference type="EMBL" id="ATMR01000199">
    <property type="protein sequence ID" value="EPR70346.1"/>
    <property type="molecule type" value="Genomic_DNA"/>
</dbReference>
<evidence type="ECO:0000313" key="2">
    <source>
        <dbReference type="EMBL" id="EPR70346.1"/>
    </source>
</evidence>
<dbReference type="RefSeq" id="WP_020897215.1">
    <property type="nucleotide sequence ID" value="NZ_ATMR01000199.1"/>
</dbReference>
<feature type="transmembrane region" description="Helical" evidence="1">
    <location>
        <begin position="213"/>
        <end position="233"/>
    </location>
</feature>
<accession>S7VK95</accession>
<feature type="transmembrane region" description="Helical" evidence="1">
    <location>
        <begin position="249"/>
        <end position="269"/>
    </location>
</feature>
<keyword evidence="1" id="KW-1133">Transmembrane helix</keyword>
<dbReference type="AlphaFoldDB" id="S7VK95"/>
<evidence type="ECO:0000256" key="1">
    <source>
        <dbReference type="SAM" id="Phobius"/>
    </source>
</evidence>
<comment type="caution">
    <text evidence="2">The sequence shown here is derived from an EMBL/GenBank/DDBJ whole genome shotgun (WGS) entry which is preliminary data.</text>
</comment>